<dbReference type="Gene3D" id="3.40.50.10140">
    <property type="entry name" value="Toll/interleukin-1 receptor homology (TIR) domain"/>
    <property type="match status" value="1"/>
</dbReference>
<dbReference type="Pfam" id="PF13676">
    <property type="entry name" value="TIR_2"/>
    <property type="match status" value="1"/>
</dbReference>
<name>A0ABP9DBN7_9BACT</name>
<dbReference type="SMART" id="SM00255">
    <property type="entry name" value="TIR"/>
    <property type="match status" value="1"/>
</dbReference>
<organism evidence="2 3">
    <name type="scientific">Algivirga pacifica</name>
    <dbReference type="NCBI Taxonomy" id="1162670"/>
    <lineage>
        <taxon>Bacteria</taxon>
        <taxon>Pseudomonadati</taxon>
        <taxon>Bacteroidota</taxon>
        <taxon>Cytophagia</taxon>
        <taxon>Cytophagales</taxon>
        <taxon>Flammeovirgaceae</taxon>
        <taxon>Algivirga</taxon>
    </lineage>
</organism>
<reference evidence="3" key="1">
    <citation type="journal article" date="2019" name="Int. J. Syst. Evol. Microbiol.">
        <title>The Global Catalogue of Microorganisms (GCM) 10K type strain sequencing project: providing services to taxonomists for standard genome sequencing and annotation.</title>
        <authorList>
            <consortium name="The Broad Institute Genomics Platform"/>
            <consortium name="The Broad Institute Genome Sequencing Center for Infectious Disease"/>
            <person name="Wu L."/>
            <person name="Ma J."/>
        </authorList>
    </citation>
    <scope>NUCLEOTIDE SEQUENCE [LARGE SCALE GENOMIC DNA]</scope>
    <source>
        <strain evidence="3">JCM 18326</strain>
    </source>
</reference>
<proteinExistence type="predicted"/>
<dbReference type="InterPro" id="IPR000157">
    <property type="entry name" value="TIR_dom"/>
</dbReference>
<comment type="caution">
    <text evidence="2">The sequence shown here is derived from an EMBL/GenBank/DDBJ whole genome shotgun (WGS) entry which is preliminary data.</text>
</comment>
<evidence type="ECO:0000313" key="2">
    <source>
        <dbReference type="EMBL" id="GAA4838922.1"/>
    </source>
</evidence>
<dbReference type="RefSeq" id="WP_345372328.1">
    <property type="nucleotide sequence ID" value="NZ_BAABJX010000036.1"/>
</dbReference>
<sequence>MVAVETNKTNILLRDVFISYGRGESMALVARLHQQLMLEGVNVWFDKVNIAHGEDYQLQIDHGIERADNFIFVIAPHSIRSIYCLIELGHAIKFGKRIIPIVHVMPDSGDWKHAVNELRAEGKASQAKEVESWLEVLSKTDWIYAREHLGDIKVYNQWREDYENHWKKHDNLVYLNEWKCPIQWSVIDELEGVIQKIESIIKVEQAYVQ</sequence>
<keyword evidence="3" id="KW-1185">Reference proteome</keyword>
<protein>
    <recommendedName>
        <fullName evidence="1">TIR domain-containing protein</fullName>
    </recommendedName>
</protein>
<evidence type="ECO:0000259" key="1">
    <source>
        <dbReference type="PROSITE" id="PS50104"/>
    </source>
</evidence>
<feature type="domain" description="TIR" evidence="1">
    <location>
        <begin position="12"/>
        <end position="140"/>
    </location>
</feature>
<accession>A0ABP9DBN7</accession>
<dbReference type="PROSITE" id="PS50104">
    <property type="entry name" value="TIR"/>
    <property type="match status" value="1"/>
</dbReference>
<evidence type="ECO:0000313" key="3">
    <source>
        <dbReference type="Proteomes" id="UP001500298"/>
    </source>
</evidence>
<dbReference type="EMBL" id="BAABJX010000036">
    <property type="protein sequence ID" value="GAA4838922.1"/>
    <property type="molecule type" value="Genomic_DNA"/>
</dbReference>
<gene>
    <name evidence="2" type="ORF">GCM10023331_25220</name>
</gene>
<dbReference type="Proteomes" id="UP001500298">
    <property type="component" value="Unassembled WGS sequence"/>
</dbReference>
<dbReference type="InterPro" id="IPR035897">
    <property type="entry name" value="Toll_tir_struct_dom_sf"/>
</dbReference>
<dbReference type="SUPFAM" id="SSF52200">
    <property type="entry name" value="Toll/Interleukin receptor TIR domain"/>
    <property type="match status" value="1"/>
</dbReference>